<dbReference type="AlphaFoldDB" id="A0AAI9U315"/>
<proteinExistence type="predicted"/>
<organism evidence="3 4">
    <name type="scientific">Colletotrichum cuscutae</name>
    <dbReference type="NCBI Taxonomy" id="1209917"/>
    <lineage>
        <taxon>Eukaryota</taxon>
        <taxon>Fungi</taxon>
        <taxon>Dikarya</taxon>
        <taxon>Ascomycota</taxon>
        <taxon>Pezizomycotina</taxon>
        <taxon>Sordariomycetes</taxon>
        <taxon>Hypocreomycetidae</taxon>
        <taxon>Glomerellales</taxon>
        <taxon>Glomerellaceae</taxon>
        <taxon>Colletotrichum</taxon>
        <taxon>Colletotrichum acutatum species complex</taxon>
    </lineage>
</organism>
<gene>
    <name evidence="3" type="ORF">CCUS01_02156</name>
</gene>
<name>A0AAI9U315_9PEZI</name>
<evidence type="ECO:0000256" key="1">
    <source>
        <dbReference type="SAM" id="MobiDB-lite"/>
    </source>
</evidence>
<feature type="chain" id="PRO_5042490459" evidence="2">
    <location>
        <begin position="18"/>
        <end position="416"/>
    </location>
</feature>
<feature type="region of interest" description="Disordered" evidence="1">
    <location>
        <begin position="281"/>
        <end position="313"/>
    </location>
</feature>
<feature type="signal peptide" evidence="2">
    <location>
        <begin position="1"/>
        <end position="17"/>
    </location>
</feature>
<accession>A0AAI9U315</accession>
<evidence type="ECO:0000256" key="2">
    <source>
        <dbReference type="SAM" id="SignalP"/>
    </source>
</evidence>
<evidence type="ECO:0000313" key="3">
    <source>
        <dbReference type="EMBL" id="KAK1450700.1"/>
    </source>
</evidence>
<comment type="caution">
    <text evidence="3">The sequence shown here is derived from an EMBL/GenBank/DDBJ whole genome shotgun (WGS) entry which is preliminary data.</text>
</comment>
<sequence length="416" mass="45936">MKSQLLLPAALLTLTHAATIPESAKPITVPDSTLDAAIREPLKNFITGPVHGIDPSAFFPATALSENDEYKLAAAGEVAWAAIELEASAALAGSVSASDEGESLRDAATVAVNSITRSGVAPPPPPPHPPHSDPPHREPHGHHEGISREQLCEYYKGIAWKTGDLQTAVYQWQYEYVPWLVHNKGPYIVVLDGLRHIEWVLWKIEQALVNAHFHYEDEFDILKCYQDFSGRELQITHVPTTAPALPTQTTANMTIGLPTNTMAHRPRAIDEQLVTTTVTIQPARPTAPPPPPGHPENNDNRPEEAGNSWPHLPWRRDHPSMKKLLRLITAKAPVSKYQSYANHRIYNVVKQLEYTALVSEAPIPVSALSHYCEASASALRSKLRDPHHQSLLDYDIWKGQGINHAFEVAIAAYEVK</sequence>
<reference evidence="3" key="1">
    <citation type="submission" date="2016-11" db="EMBL/GenBank/DDBJ databases">
        <title>The genome sequence of Colletotrichum cuscutae.</title>
        <authorList>
            <person name="Baroncelli R."/>
        </authorList>
    </citation>
    <scope>NUCLEOTIDE SEQUENCE</scope>
    <source>
        <strain evidence="3">IMI 304802</strain>
    </source>
</reference>
<protein>
    <submittedName>
        <fullName evidence="3">Uncharacterized protein</fullName>
    </submittedName>
</protein>
<keyword evidence="4" id="KW-1185">Reference proteome</keyword>
<dbReference type="Proteomes" id="UP001239213">
    <property type="component" value="Unassembled WGS sequence"/>
</dbReference>
<dbReference type="EMBL" id="MPDP01000304">
    <property type="protein sequence ID" value="KAK1450700.1"/>
    <property type="molecule type" value="Genomic_DNA"/>
</dbReference>
<feature type="compositionally biased region" description="Pro residues" evidence="1">
    <location>
        <begin position="285"/>
        <end position="294"/>
    </location>
</feature>
<feature type="compositionally biased region" description="Basic and acidic residues" evidence="1">
    <location>
        <begin position="130"/>
        <end position="144"/>
    </location>
</feature>
<feature type="region of interest" description="Disordered" evidence="1">
    <location>
        <begin position="116"/>
        <end position="144"/>
    </location>
</feature>
<keyword evidence="2" id="KW-0732">Signal</keyword>
<evidence type="ECO:0000313" key="4">
    <source>
        <dbReference type="Proteomes" id="UP001239213"/>
    </source>
</evidence>